<dbReference type="PANTHER" id="PTHR43747">
    <property type="entry name" value="FAD-BINDING PROTEIN"/>
    <property type="match status" value="1"/>
</dbReference>
<dbReference type="Pfam" id="PF04820">
    <property type="entry name" value="Trp_halogenase"/>
    <property type="match status" value="2"/>
</dbReference>
<dbReference type="PANTHER" id="PTHR43747:SF5">
    <property type="entry name" value="FAD-BINDING DOMAIN-CONTAINING PROTEIN"/>
    <property type="match status" value="1"/>
</dbReference>
<dbReference type="RefSeq" id="WP_021781711.1">
    <property type="nucleotide sequence ID" value="NZ_PJCG01000012.1"/>
</dbReference>
<evidence type="ECO:0000256" key="2">
    <source>
        <dbReference type="ARBA" id="ARBA00023033"/>
    </source>
</evidence>
<evidence type="ECO:0008006" key="5">
    <source>
        <dbReference type="Google" id="ProtNLM"/>
    </source>
</evidence>
<dbReference type="InterPro" id="IPR036188">
    <property type="entry name" value="FAD/NAD-bd_sf"/>
</dbReference>
<dbReference type="InterPro" id="IPR050816">
    <property type="entry name" value="Flavin-dep_Halogenase_NPB"/>
</dbReference>
<accession>A0A2N1ITL9</accession>
<protein>
    <recommendedName>
        <fullName evidence="5">NAD(P)/FAD-dependent oxidoreductase</fullName>
    </recommendedName>
</protein>
<organism evidence="3 4">
    <name type="scientific">Pseudomonas monteilii</name>
    <dbReference type="NCBI Taxonomy" id="76759"/>
    <lineage>
        <taxon>Bacteria</taxon>
        <taxon>Pseudomonadati</taxon>
        <taxon>Pseudomonadota</taxon>
        <taxon>Gammaproteobacteria</taxon>
        <taxon>Pseudomonadales</taxon>
        <taxon>Pseudomonadaceae</taxon>
        <taxon>Pseudomonas</taxon>
    </lineage>
</organism>
<evidence type="ECO:0000256" key="1">
    <source>
        <dbReference type="ARBA" id="ARBA00023002"/>
    </source>
</evidence>
<keyword evidence="2" id="KW-0503">Monooxygenase</keyword>
<dbReference type="AlphaFoldDB" id="A0A2N1ITL9"/>
<proteinExistence type="predicted"/>
<dbReference type="Gene3D" id="3.50.50.60">
    <property type="entry name" value="FAD/NAD(P)-binding domain"/>
    <property type="match status" value="1"/>
</dbReference>
<reference evidence="3 4" key="1">
    <citation type="submission" date="2017-12" db="EMBL/GenBank/DDBJ databases">
        <title>Isolation and characterization of an aerobic denitrifying Pseudomonas monteilii CY06 from aquaculture ponds.</title>
        <authorList>
            <person name="Ma Q."/>
            <person name="Cai Y."/>
            <person name="He Z."/>
        </authorList>
    </citation>
    <scope>NUCLEOTIDE SEQUENCE [LARGE SCALE GENOMIC DNA]</scope>
    <source>
        <strain evidence="3 4">CY06</strain>
    </source>
</reference>
<keyword evidence="1" id="KW-0560">Oxidoreductase</keyword>
<dbReference type="InterPro" id="IPR006905">
    <property type="entry name" value="Flavin_halogenase"/>
</dbReference>
<evidence type="ECO:0000313" key="4">
    <source>
        <dbReference type="Proteomes" id="UP000233399"/>
    </source>
</evidence>
<dbReference type="Proteomes" id="UP000233399">
    <property type="component" value="Unassembled WGS sequence"/>
</dbReference>
<name>A0A2N1ITL9_9PSED</name>
<dbReference type="EMBL" id="PJCG01000012">
    <property type="protein sequence ID" value="PKI24097.1"/>
    <property type="molecule type" value="Genomic_DNA"/>
</dbReference>
<evidence type="ECO:0000313" key="3">
    <source>
        <dbReference type="EMBL" id="PKI24097.1"/>
    </source>
</evidence>
<sequence length="554" mass="63735">MKRIAIMGAGVAGHLAALYLRKRLPGVEVTLIGRPDRKRPIVGESTVELTTHFFKGIGLGSLLEEKHYHKYGLTYYLKLRNNPECRNYVVHEAPGVIRMPAYNLNRFSFDKDLRAIVAGQQVQLIEADVAAVDLHEGEHTRHRLTLRNEAQSWQLDADWVVDATGRNRFMAKKLKLHKEPTYQRSTFWFRLRQFDRSILHNINTHKDRHHCYDPYYVTHHFYGKGYWIWLIPMRSDDGADMISIGITYRPDMVNERIGTLEAFKERVMADHPVITELMASGEVVDQHAMYNYMYEANQYYSTDGWFLIGDAAFTFDPANSAGLAYVAQQIPQVAAMIEKDIQGTLTPGYVSCLESHIQAQLALQDTWSKWYEVMDDPFLMGWTLLFANMAYFHVVLPMYVSGDFLDGHQAQQFADLLPRYTPDLQPSPLPFACLLREVRRSNPGISPQMIPNLYSRTINFALYKADNQARPRYAASYFLRSAMLRLRLMRMVRWSLAPRHLKLLARHSLGTLQDLGRATSLRLMPSLFYKYGEAPELLKSPFGSDGGFLDLAKH</sequence>
<comment type="caution">
    <text evidence="3">The sequence shown here is derived from an EMBL/GenBank/DDBJ whole genome shotgun (WGS) entry which is preliminary data.</text>
</comment>
<gene>
    <name evidence="3" type="ORF">CXB65_10620</name>
</gene>
<dbReference type="GO" id="GO:0004497">
    <property type="term" value="F:monooxygenase activity"/>
    <property type="evidence" value="ECO:0007669"/>
    <property type="project" value="UniProtKB-KW"/>
</dbReference>
<dbReference type="SUPFAM" id="SSF51905">
    <property type="entry name" value="FAD/NAD(P)-binding domain"/>
    <property type="match status" value="1"/>
</dbReference>